<feature type="chain" id="PRO_5002774821" evidence="3">
    <location>
        <begin position="20"/>
        <end position="894"/>
    </location>
</feature>
<dbReference type="EMBL" id="CP001032">
    <property type="protein sequence ID" value="ACB73534.1"/>
    <property type="molecule type" value="Genomic_DNA"/>
</dbReference>
<proteinExistence type="predicted"/>
<dbReference type="InterPro" id="IPR011990">
    <property type="entry name" value="TPR-like_helical_dom_sf"/>
</dbReference>
<dbReference type="eggNOG" id="COG0457">
    <property type="taxonomic scope" value="Bacteria"/>
</dbReference>
<feature type="coiled-coil region" evidence="1">
    <location>
        <begin position="671"/>
        <end position="698"/>
    </location>
</feature>
<gene>
    <name evidence="4" type="ordered locus">Oter_0243</name>
</gene>
<dbReference type="KEGG" id="ote:Oter_0243"/>
<organism evidence="4 5">
    <name type="scientific">Opitutus terrae (strain DSM 11246 / JCM 15787 / PB90-1)</name>
    <dbReference type="NCBI Taxonomy" id="452637"/>
    <lineage>
        <taxon>Bacteria</taxon>
        <taxon>Pseudomonadati</taxon>
        <taxon>Verrucomicrobiota</taxon>
        <taxon>Opitutia</taxon>
        <taxon>Opitutales</taxon>
        <taxon>Opitutaceae</taxon>
        <taxon>Opitutus</taxon>
    </lineage>
</organism>
<name>B1ZPC9_OPITP</name>
<dbReference type="Proteomes" id="UP000007013">
    <property type="component" value="Chromosome"/>
</dbReference>
<dbReference type="HOGENOM" id="CLU_323862_0_0_0"/>
<keyword evidence="5" id="KW-1185">Reference proteome</keyword>
<dbReference type="AlphaFoldDB" id="B1ZPC9"/>
<evidence type="ECO:0000313" key="5">
    <source>
        <dbReference type="Proteomes" id="UP000007013"/>
    </source>
</evidence>
<dbReference type="RefSeq" id="WP_012373072.1">
    <property type="nucleotide sequence ID" value="NC_010571.1"/>
</dbReference>
<keyword evidence="3" id="KW-0732">Signal</keyword>
<dbReference type="STRING" id="452637.Oter_0243"/>
<evidence type="ECO:0000256" key="3">
    <source>
        <dbReference type="SAM" id="SignalP"/>
    </source>
</evidence>
<protein>
    <submittedName>
        <fullName evidence="4">Tetratricopeptide TPR_4</fullName>
    </submittedName>
</protein>
<keyword evidence="1" id="KW-0175">Coiled coil</keyword>
<evidence type="ECO:0000256" key="2">
    <source>
        <dbReference type="SAM" id="MobiDB-lite"/>
    </source>
</evidence>
<feature type="signal peptide" evidence="3">
    <location>
        <begin position="1"/>
        <end position="19"/>
    </location>
</feature>
<dbReference type="Gene3D" id="1.25.40.10">
    <property type="entry name" value="Tetratricopeptide repeat domain"/>
    <property type="match status" value="3"/>
</dbReference>
<sequence length="894" mass="97651">MRVRILLVLGLVTGLAALGAPAPLNPPAPLVARDTAGSSPTEAVVQLEAAQRAQEMGFSSIAVALYQELLQRPDADHSAAALGLATVWLAEGKPAEAEKVLVAMPEPHTAAWHLRKGLAAAQQNQTGTAKDERDASRVSELSPADRGWHLFLQGMIATAENEPDKATALFNQAIEAANSTMARGQFLLKREQARLRSGEQVTEERAQAMRRNFEQYQGRQLGYGFARAYAVMLDGLGRKSEAMALLQRQLVALPAEEKAEIDETRLLLGMIGGAAEGVGRNALERLLERGTDREKQRLALQLLASASTRPAQRTSLRRLLDTLVAAPQPHPILEDLLLYRAELALAEARTGSQPDGYAQAEDDVRTLLERFPGSPLKAHAYLVLTDAAWEQNRYRTAADNAAKAREQLPVTPGTAEARARLGLLIAEAWFRAGLKADASGSNGTADFRNAADAYQAVLREPPAGVSPGELMFQRVLTEIQAGTADDAAALLDELAKNPAFDTVNRWRAEWNLSRALQTRGQTSAAYARVNRLLATGGAAAAQLPVELRARMAWLQARLSSAVGEPERTLQLIDALAGQIGGASAELKTEIESSSQLLRSESNFALGRDAAALKILEQLRADYPQSSSAVYSYFLEAEHAAKQDRTADAQRLLTKLADEFPSDPYAPFALFQAALQAERRGQEENLKEANQLIEDLLALVAKYPHPESEQLAFAARLKQGDIFRKRNDFPSAQRAYENLVNNYSMRRDVVLAQLALAETLNAQAADEPALAESALVRFEHVRDMADAPVDARVEAGFNIGFMLARRGELAKAQESWWAEVVNKFLLDEPLARQLGDKGRFWMARTLLELGGLFEQQEKLEQAKEAWLLILKSKLGYGEALAKARLARFNLAEVTP</sequence>
<dbReference type="OrthoDB" id="178074at2"/>
<reference evidence="4 5" key="1">
    <citation type="journal article" date="2011" name="J. Bacteriol.">
        <title>Genome sequence of the verrucomicrobium Opitutus terrae PB90-1, an abundant inhabitant of rice paddy soil ecosystems.</title>
        <authorList>
            <person name="van Passel M.W."/>
            <person name="Kant R."/>
            <person name="Palva A."/>
            <person name="Copeland A."/>
            <person name="Lucas S."/>
            <person name="Lapidus A."/>
            <person name="Glavina del Rio T."/>
            <person name="Pitluck S."/>
            <person name="Goltsman E."/>
            <person name="Clum A."/>
            <person name="Sun H."/>
            <person name="Schmutz J."/>
            <person name="Larimer F.W."/>
            <person name="Land M.L."/>
            <person name="Hauser L."/>
            <person name="Kyrpides N."/>
            <person name="Mikhailova N."/>
            <person name="Richardson P.P."/>
            <person name="Janssen P.H."/>
            <person name="de Vos W.M."/>
            <person name="Smidt H."/>
        </authorList>
    </citation>
    <scope>NUCLEOTIDE SEQUENCE [LARGE SCALE GENOMIC DNA]</scope>
    <source>
        <strain evidence="5">DSM 11246 / JCM 15787 / PB90-1</strain>
    </source>
</reference>
<evidence type="ECO:0000313" key="4">
    <source>
        <dbReference type="EMBL" id="ACB73534.1"/>
    </source>
</evidence>
<accession>B1ZPC9</accession>
<evidence type="ECO:0000256" key="1">
    <source>
        <dbReference type="SAM" id="Coils"/>
    </source>
</evidence>
<dbReference type="eggNOG" id="COG1729">
    <property type="taxonomic scope" value="Bacteria"/>
</dbReference>
<feature type="region of interest" description="Disordered" evidence="2">
    <location>
        <begin position="120"/>
        <end position="139"/>
    </location>
</feature>
<dbReference type="SUPFAM" id="SSF48452">
    <property type="entry name" value="TPR-like"/>
    <property type="match status" value="1"/>
</dbReference>